<accession>A0A5N6F4F4</accession>
<evidence type="ECO:0000313" key="2">
    <source>
        <dbReference type="Proteomes" id="UP000326799"/>
    </source>
</evidence>
<name>A0A5N6F4F4_9EURO</name>
<reference evidence="1 2" key="1">
    <citation type="submission" date="2019-04" db="EMBL/GenBank/DDBJ databases">
        <title>Fungal friends and foes A comparative genomics study of 23 Aspergillus species from section Flavi.</title>
        <authorList>
            <consortium name="DOE Joint Genome Institute"/>
            <person name="Kjaerbolling I."/>
            <person name="Vesth T.C."/>
            <person name="Frisvad J.C."/>
            <person name="Nybo J.L."/>
            <person name="Theobald S."/>
            <person name="Kildgaard S."/>
            <person name="Petersen T.I."/>
            <person name="Kuo A."/>
            <person name="Sato A."/>
            <person name="Lyhne E.K."/>
            <person name="Kogle M.E."/>
            <person name="Wiebenga A."/>
            <person name="Kun R.S."/>
            <person name="Lubbers R.J."/>
            <person name="Makela M.R."/>
            <person name="Barry K."/>
            <person name="Chovatia M."/>
            <person name="Clum A."/>
            <person name="Daum C."/>
            <person name="Haridas S."/>
            <person name="He G."/>
            <person name="LaButti K."/>
            <person name="Lipzen A."/>
            <person name="Mondo S."/>
            <person name="Pangilinan J."/>
            <person name="Riley R."/>
            <person name="Salamov A."/>
            <person name="Simmons B.A."/>
            <person name="Magnuson J.K."/>
            <person name="Henrissat B."/>
            <person name="Mortensen U.H."/>
            <person name="Larsen T.O."/>
            <person name="De vries R.P."/>
            <person name="Grigoriev I.V."/>
            <person name="Machida M."/>
            <person name="Baker S.E."/>
            <person name="Andersen M.R."/>
        </authorList>
    </citation>
    <scope>NUCLEOTIDE SEQUENCE [LARGE SCALE GENOMIC DNA]</scope>
    <source>
        <strain evidence="1 2">CBS 126849</strain>
    </source>
</reference>
<keyword evidence="2" id="KW-1185">Reference proteome</keyword>
<gene>
    <name evidence="1" type="ORF">BDV33DRAFT_165796</name>
</gene>
<organism evidence="1 2">
    <name type="scientific">Aspergillus novoparasiticus</name>
    <dbReference type="NCBI Taxonomy" id="986946"/>
    <lineage>
        <taxon>Eukaryota</taxon>
        <taxon>Fungi</taxon>
        <taxon>Dikarya</taxon>
        <taxon>Ascomycota</taxon>
        <taxon>Pezizomycotina</taxon>
        <taxon>Eurotiomycetes</taxon>
        <taxon>Eurotiomycetidae</taxon>
        <taxon>Eurotiales</taxon>
        <taxon>Aspergillaceae</taxon>
        <taxon>Aspergillus</taxon>
        <taxon>Aspergillus subgen. Circumdati</taxon>
    </lineage>
</organism>
<dbReference type="Proteomes" id="UP000326799">
    <property type="component" value="Unassembled WGS sequence"/>
</dbReference>
<dbReference type="EMBL" id="ML733401">
    <property type="protein sequence ID" value="KAB8224063.1"/>
    <property type="molecule type" value="Genomic_DNA"/>
</dbReference>
<evidence type="ECO:0000313" key="1">
    <source>
        <dbReference type="EMBL" id="KAB8224063.1"/>
    </source>
</evidence>
<proteinExistence type="predicted"/>
<protein>
    <submittedName>
        <fullName evidence="1">Uncharacterized protein</fullName>
    </submittedName>
</protein>
<sequence length="190" mass="22033">MSWKIPTSERNHQWTVDSTCLHPIARVSCLDLSEFKAAGRRPRQPSAPWKSSAPTEGYCSLDARFISLAIVYLIVLLRPGRPKNSRGRHVIESCSVRAKKVILSSHFTLYSLRVTIGQRRCTREFIWGRLWSTRCNTRHYVPRQKCCKNYTQYKSVSYVYIESRQYGTAFDSGFPSRTWLCVYTCAFTEC</sequence>
<dbReference type="AlphaFoldDB" id="A0A5N6F4F4"/>